<evidence type="ECO:0000313" key="2">
    <source>
        <dbReference type="EMBL" id="KGF35569.1"/>
    </source>
</evidence>
<protein>
    <recommendedName>
        <fullName evidence="4">Lipoprotein</fullName>
    </recommendedName>
</protein>
<evidence type="ECO:0008006" key="4">
    <source>
        <dbReference type="Google" id="ProtNLM"/>
    </source>
</evidence>
<proteinExistence type="predicted"/>
<feature type="signal peptide" evidence="1">
    <location>
        <begin position="1"/>
        <end position="22"/>
    </location>
</feature>
<dbReference type="Proteomes" id="UP000029556">
    <property type="component" value="Unassembled WGS sequence"/>
</dbReference>
<evidence type="ECO:0000313" key="3">
    <source>
        <dbReference type="Proteomes" id="UP000029556"/>
    </source>
</evidence>
<dbReference type="OrthoDB" id="1070627at2"/>
<organism evidence="2 3">
    <name type="scientific">Hoylesella buccalis DNF00853</name>
    <dbReference type="NCBI Taxonomy" id="1401074"/>
    <lineage>
        <taxon>Bacteria</taxon>
        <taxon>Pseudomonadati</taxon>
        <taxon>Bacteroidota</taxon>
        <taxon>Bacteroidia</taxon>
        <taxon>Bacteroidales</taxon>
        <taxon>Prevotellaceae</taxon>
        <taxon>Hoylesella</taxon>
    </lineage>
</organism>
<keyword evidence="1" id="KW-0732">Signal</keyword>
<dbReference type="PROSITE" id="PS51257">
    <property type="entry name" value="PROKAR_LIPOPROTEIN"/>
    <property type="match status" value="1"/>
</dbReference>
<gene>
    <name evidence="2" type="ORF">HMPREF2137_04455</name>
</gene>
<dbReference type="EMBL" id="JRNN01000038">
    <property type="protein sequence ID" value="KGF35569.1"/>
    <property type="molecule type" value="Genomic_DNA"/>
</dbReference>
<dbReference type="AlphaFoldDB" id="A0A096BQR5"/>
<name>A0A096BQR5_9BACT</name>
<accession>A0A096BQR5</accession>
<feature type="chain" id="PRO_5001925999" description="Lipoprotein" evidence="1">
    <location>
        <begin position="23"/>
        <end position="186"/>
    </location>
</feature>
<evidence type="ECO:0000256" key="1">
    <source>
        <dbReference type="SAM" id="SignalP"/>
    </source>
</evidence>
<reference evidence="2 3" key="1">
    <citation type="submission" date="2014-07" db="EMBL/GenBank/DDBJ databases">
        <authorList>
            <person name="McCorrison J."/>
            <person name="Sanka R."/>
            <person name="Torralba M."/>
            <person name="Gillis M."/>
            <person name="Haft D.H."/>
            <person name="Methe B."/>
            <person name="Sutton G."/>
            <person name="Nelson K.E."/>
        </authorList>
    </citation>
    <scope>NUCLEOTIDE SEQUENCE [LARGE SCALE GENOMIC DNA]</scope>
    <source>
        <strain evidence="2 3">DNF00853</strain>
    </source>
</reference>
<comment type="caution">
    <text evidence="2">The sequence shown here is derived from an EMBL/GenBank/DDBJ whole genome shotgun (WGS) entry which is preliminary data.</text>
</comment>
<sequence length="186" mass="21690">MKMKNKNLLILMTLLIIGGVTGCNSNTSNSHLISIQKKNIKDAIQKKETIKKNKIEFGDSLFVKRIIDGNFFQEKFSTEQDYALVVKHCFSHTDEQYDETFADGLSQMLIKYPHKIKGIQKAISLLPAEQQNKANYNMMVYIVSSWIMENYTDTMDLKMFYQAYPFFKRSPKIDNILKEQFENSME</sequence>